<feature type="domain" description="M23ase beta-sheet core" evidence="1">
    <location>
        <begin position="68"/>
        <end position="159"/>
    </location>
</feature>
<dbReference type="Proteomes" id="UP001081709">
    <property type="component" value="Unassembled WGS sequence"/>
</dbReference>
<dbReference type="Gene3D" id="2.70.70.10">
    <property type="entry name" value="Glucose Permease (Domain IIA)"/>
    <property type="match status" value="1"/>
</dbReference>
<dbReference type="SUPFAM" id="SSF51261">
    <property type="entry name" value="Duplicated hybrid motif"/>
    <property type="match status" value="1"/>
</dbReference>
<evidence type="ECO:0000259" key="1">
    <source>
        <dbReference type="Pfam" id="PF01551"/>
    </source>
</evidence>
<dbReference type="Pfam" id="PF01551">
    <property type="entry name" value="Peptidase_M23"/>
    <property type="match status" value="1"/>
</dbReference>
<keyword evidence="3" id="KW-1185">Reference proteome</keyword>
<comment type="caution">
    <text evidence="2">The sequence shown here is derived from an EMBL/GenBank/DDBJ whole genome shotgun (WGS) entry which is preliminary data.</text>
</comment>
<evidence type="ECO:0000313" key="3">
    <source>
        <dbReference type="Proteomes" id="UP001081709"/>
    </source>
</evidence>
<dbReference type="RefSeq" id="WP_267186141.1">
    <property type="nucleotide sequence ID" value="NZ_JAPMKV010000001.1"/>
</dbReference>
<accession>A0ABT3WP98</accession>
<dbReference type="InterPro" id="IPR050570">
    <property type="entry name" value="Cell_wall_metabolism_enzyme"/>
</dbReference>
<evidence type="ECO:0000313" key="2">
    <source>
        <dbReference type="EMBL" id="MCX7444011.1"/>
    </source>
</evidence>
<proteinExistence type="predicted"/>
<gene>
    <name evidence="2" type="ORF">OS125_01960</name>
</gene>
<dbReference type="CDD" id="cd12797">
    <property type="entry name" value="M23_peptidase"/>
    <property type="match status" value="1"/>
</dbReference>
<dbReference type="InterPro" id="IPR011055">
    <property type="entry name" value="Dup_hybrid_motif"/>
</dbReference>
<protein>
    <submittedName>
        <fullName evidence="2">M23 family metallopeptidase</fullName>
    </submittedName>
</protein>
<sequence length="177" mass="18612">MSIRQPHRHSPHRKAATGALTSLILLCLAVHGRSAVTADAWVSPATGRAAPGRVLRVFAPPEHDWLPGHRGVDLELPHGAPVHAASDGTVFFSGTVAGTGTVSVDHADGTRTTYQPVTGTVSAGDTVREGQVIGTLGRNPRGWPGVSWGALRDGDYINPLGLLPRPLIRLKPVDEPV</sequence>
<dbReference type="PANTHER" id="PTHR21666:SF270">
    <property type="entry name" value="MUREIN HYDROLASE ACTIVATOR ENVC"/>
    <property type="match status" value="1"/>
</dbReference>
<dbReference type="PANTHER" id="PTHR21666">
    <property type="entry name" value="PEPTIDASE-RELATED"/>
    <property type="match status" value="1"/>
</dbReference>
<dbReference type="EMBL" id="JAPMKV010000001">
    <property type="protein sequence ID" value="MCX7444011.1"/>
    <property type="molecule type" value="Genomic_DNA"/>
</dbReference>
<organism evidence="2 3">
    <name type="scientific">Corynebacterium pygosceleis</name>
    <dbReference type="NCBI Taxonomy" id="2800406"/>
    <lineage>
        <taxon>Bacteria</taxon>
        <taxon>Bacillati</taxon>
        <taxon>Actinomycetota</taxon>
        <taxon>Actinomycetes</taxon>
        <taxon>Mycobacteriales</taxon>
        <taxon>Corynebacteriaceae</taxon>
        <taxon>Corynebacterium</taxon>
    </lineage>
</organism>
<dbReference type="InterPro" id="IPR016047">
    <property type="entry name" value="M23ase_b-sheet_dom"/>
</dbReference>
<name>A0ABT3WP98_9CORY</name>
<reference evidence="2" key="1">
    <citation type="submission" date="2022-11" db="EMBL/GenBank/DDBJ databases">
        <title>Corynebacterium sp. isolated from Penguins.</title>
        <authorList>
            <person name="Sedlar K."/>
            <person name="Svec P."/>
        </authorList>
    </citation>
    <scope>NUCLEOTIDE SEQUENCE</scope>
    <source>
        <strain evidence="2">P7003</strain>
    </source>
</reference>